<evidence type="ECO:0000313" key="1">
    <source>
        <dbReference type="EMBL" id="DAE92405.1"/>
    </source>
</evidence>
<accession>A0A8S5RT32</accession>
<reference evidence="1" key="1">
    <citation type="journal article" date="2021" name="Proc. Natl. Acad. Sci. U.S.A.">
        <title>A Catalog of Tens of Thousands of Viruses from Human Metagenomes Reveals Hidden Associations with Chronic Diseases.</title>
        <authorList>
            <person name="Tisza M.J."/>
            <person name="Buck C.B."/>
        </authorList>
    </citation>
    <scope>NUCLEOTIDE SEQUENCE</scope>
    <source>
        <strain evidence="1">CtZF426</strain>
    </source>
</reference>
<sequence>MPTNYTITTRRVLRTPTTKKEQKMPHTTTEQAELHQIAQINAGSTDHVILTTEAAIRAALDGRHIRRIEPITAPTIGIIFRDGTWMSVTAANHHGPQFSQDGKAIIPNGWDGTIPVPPLTGVDFRHGWIGFRHRPDLWDKIDVVGYCDWTPLPIRIAQFRATTSIGTLTLVAEFHRLNDK</sequence>
<protein>
    <submittedName>
        <fullName evidence="1">Uncharacterized protein</fullName>
    </submittedName>
</protein>
<proteinExistence type="predicted"/>
<dbReference type="EMBL" id="BK057799">
    <property type="protein sequence ID" value="DAE92405.1"/>
    <property type="molecule type" value="Genomic_DNA"/>
</dbReference>
<name>A0A8S5RT32_9CAUD</name>
<organism evidence="1">
    <name type="scientific">Siphoviridae sp. ctZF426</name>
    <dbReference type="NCBI Taxonomy" id="2827580"/>
    <lineage>
        <taxon>Viruses</taxon>
        <taxon>Duplodnaviria</taxon>
        <taxon>Heunggongvirae</taxon>
        <taxon>Uroviricota</taxon>
        <taxon>Caudoviricetes</taxon>
    </lineage>
</organism>